<sequence length="225" mass="23786">MSAGWPPVLQRQVQVLVDQFLAGTGAAWIGIAGIDRLGVAGPASGTMRIGGRMEALGAHPVTEAFVWVQGSEPELWLDPRSTKYRDLFDEFARTRLGLAGRPRGDAWNIDHVFPKAAGALDGMTHVRALAIGAGGNQALGRTVEKAMKGRADDAPGRKVIRHATWMTIGKAAGYEGWESLPDSASAAGNAPGVRNLFAFLATRGITAPAGALEESLTSFTLTKIR</sequence>
<name>A0ABS5F6L7_9PROT</name>
<proteinExistence type="predicted"/>
<organism evidence="1 2">
    <name type="scientific">Plastoroseomonas hellenica</name>
    <dbReference type="NCBI Taxonomy" id="2687306"/>
    <lineage>
        <taxon>Bacteria</taxon>
        <taxon>Pseudomonadati</taxon>
        <taxon>Pseudomonadota</taxon>
        <taxon>Alphaproteobacteria</taxon>
        <taxon>Acetobacterales</taxon>
        <taxon>Acetobacteraceae</taxon>
        <taxon>Plastoroseomonas</taxon>
    </lineage>
</organism>
<reference evidence="2" key="1">
    <citation type="journal article" date="2021" name="Syst. Appl. Microbiol.">
        <title>Roseomonas hellenica sp. nov., isolated from roots of wild-growing Alkanna tinctoria.</title>
        <authorList>
            <person name="Rat A."/>
            <person name="Naranjo H.D."/>
            <person name="Lebbe L."/>
            <person name="Cnockaert M."/>
            <person name="Krigas N."/>
            <person name="Grigoriadou K."/>
            <person name="Maloupa E."/>
            <person name="Willems A."/>
        </authorList>
    </citation>
    <scope>NUCLEOTIDE SEQUENCE [LARGE SCALE GENOMIC DNA]</scope>
    <source>
        <strain evidence="2">LMG 31523</strain>
    </source>
</reference>
<dbReference type="EMBL" id="JAAGBB010000050">
    <property type="protein sequence ID" value="MBR0668204.1"/>
    <property type="molecule type" value="Genomic_DNA"/>
</dbReference>
<dbReference type="Proteomes" id="UP001196870">
    <property type="component" value="Unassembled WGS sequence"/>
</dbReference>
<accession>A0ABS5F6L7</accession>
<evidence type="ECO:0000313" key="2">
    <source>
        <dbReference type="Proteomes" id="UP001196870"/>
    </source>
</evidence>
<dbReference type="RefSeq" id="WP_211855977.1">
    <property type="nucleotide sequence ID" value="NZ_JAAGBB010000050.1"/>
</dbReference>
<comment type="caution">
    <text evidence="1">The sequence shown here is derived from an EMBL/GenBank/DDBJ whole genome shotgun (WGS) entry which is preliminary data.</text>
</comment>
<evidence type="ECO:0008006" key="3">
    <source>
        <dbReference type="Google" id="ProtNLM"/>
    </source>
</evidence>
<protein>
    <recommendedName>
        <fullName evidence="3">DUF1524 domain-containing protein</fullName>
    </recommendedName>
</protein>
<evidence type="ECO:0000313" key="1">
    <source>
        <dbReference type="EMBL" id="MBR0668204.1"/>
    </source>
</evidence>
<gene>
    <name evidence="1" type="ORF">GXW71_27870</name>
</gene>
<keyword evidence="2" id="KW-1185">Reference proteome</keyword>